<comment type="caution">
    <text evidence="2">The sequence shown here is derived from an EMBL/GenBank/DDBJ whole genome shotgun (WGS) entry which is preliminary data.</text>
</comment>
<dbReference type="Pfam" id="PF01863">
    <property type="entry name" value="YgjP-like"/>
    <property type="match status" value="1"/>
</dbReference>
<evidence type="ECO:0000313" key="2">
    <source>
        <dbReference type="EMBL" id="KKN50379.1"/>
    </source>
</evidence>
<name>A0A0F9R6L6_9ZZZZ</name>
<proteinExistence type="predicted"/>
<organism evidence="2">
    <name type="scientific">marine sediment metagenome</name>
    <dbReference type="NCBI Taxonomy" id="412755"/>
    <lineage>
        <taxon>unclassified sequences</taxon>
        <taxon>metagenomes</taxon>
        <taxon>ecological metagenomes</taxon>
    </lineage>
</organism>
<accession>A0A0F9R6L6</accession>
<dbReference type="EMBL" id="LAZR01001116">
    <property type="protein sequence ID" value="KKN50379.1"/>
    <property type="molecule type" value="Genomic_DNA"/>
</dbReference>
<dbReference type="Gene3D" id="3.30.2010.10">
    <property type="entry name" value="Metalloproteases ('zincins'), catalytic domain"/>
    <property type="match status" value="1"/>
</dbReference>
<dbReference type="InterPro" id="IPR053136">
    <property type="entry name" value="UTP_pyrophosphatase-like"/>
</dbReference>
<reference evidence="2" key="1">
    <citation type="journal article" date="2015" name="Nature">
        <title>Complex archaea that bridge the gap between prokaryotes and eukaryotes.</title>
        <authorList>
            <person name="Spang A."/>
            <person name="Saw J.H."/>
            <person name="Jorgensen S.L."/>
            <person name="Zaremba-Niedzwiedzka K."/>
            <person name="Martijn J."/>
            <person name="Lind A.E."/>
            <person name="van Eijk R."/>
            <person name="Schleper C."/>
            <person name="Guy L."/>
            <person name="Ettema T.J."/>
        </authorList>
    </citation>
    <scope>NUCLEOTIDE SEQUENCE</scope>
</reference>
<evidence type="ECO:0000259" key="1">
    <source>
        <dbReference type="Pfam" id="PF01863"/>
    </source>
</evidence>
<gene>
    <name evidence="2" type="ORF">LCGC14_0633330</name>
</gene>
<protein>
    <recommendedName>
        <fullName evidence="1">YgjP-like metallopeptidase domain-containing protein</fullName>
    </recommendedName>
</protein>
<sequence>MPDPFLPGNPPIPLILRRSAQARRISLRISQLDGRVTLTMPKRLKEAEALAFAREKESWIRRHLEARGADVAIGIGAQFPLGGKMVRIEPGQGRRIQLGKETVLVPGREDRVPARLAAHLKELARDRLLGACDDYSAILGKPYTKLTLRDTRSRWGSCTADGGLMFSWRLILTPPEVLDYVAAHEVAHLAQMNHSAAFWAEVERIYGPYKEARAWLRTHGSDLHRYRFA</sequence>
<feature type="domain" description="YgjP-like metallopeptidase" evidence="1">
    <location>
        <begin position="23"/>
        <end position="219"/>
    </location>
</feature>
<dbReference type="PANTHER" id="PTHR30399">
    <property type="entry name" value="UNCHARACTERIZED PROTEIN YGJP"/>
    <property type="match status" value="1"/>
</dbReference>
<dbReference type="PANTHER" id="PTHR30399:SF1">
    <property type="entry name" value="UTP PYROPHOSPHATASE"/>
    <property type="match status" value="1"/>
</dbReference>
<dbReference type="InterPro" id="IPR002725">
    <property type="entry name" value="YgjP-like_metallopeptidase"/>
</dbReference>
<dbReference type="CDD" id="cd07344">
    <property type="entry name" value="M48_yhfN_like"/>
    <property type="match status" value="1"/>
</dbReference>
<dbReference type="AlphaFoldDB" id="A0A0F9R6L6"/>